<comment type="caution">
    <text evidence="2">The sequence shown here is derived from an EMBL/GenBank/DDBJ whole genome shotgun (WGS) entry which is preliminary data.</text>
</comment>
<evidence type="ECO:0000313" key="3">
    <source>
        <dbReference type="Proteomes" id="UP001501495"/>
    </source>
</evidence>
<reference evidence="3" key="1">
    <citation type="journal article" date="2019" name="Int. J. Syst. Evol. Microbiol.">
        <title>The Global Catalogue of Microorganisms (GCM) 10K type strain sequencing project: providing services to taxonomists for standard genome sequencing and annotation.</title>
        <authorList>
            <consortium name="The Broad Institute Genomics Platform"/>
            <consortium name="The Broad Institute Genome Sequencing Center for Infectious Disease"/>
            <person name="Wu L."/>
            <person name="Ma J."/>
        </authorList>
    </citation>
    <scope>NUCLEOTIDE SEQUENCE [LARGE SCALE GENOMIC DNA]</scope>
    <source>
        <strain evidence="3">JCM 16703</strain>
    </source>
</reference>
<evidence type="ECO:0000256" key="1">
    <source>
        <dbReference type="SAM" id="MobiDB-lite"/>
    </source>
</evidence>
<dbReference type="Proteomes" id="UP001501495">
    <property type="component" value="Unassembled WGS sequence"/>
</dbReference>
<organism evidence="2 3">
    <name type="scientific">Nocardioides fonticola</name>
    <dbReference type="NCBI Taxonomy" id="450363"/>
    <lineage>
        <taxon>Bacteria</taxon>
        <taxon>Bacillati</taxon>
        <taxon>Actinomycetota</taxon>
        <taxon>Actinomycetes</taxon>
        <taxon>Propionibacteriales</taxon>
        <taxon>Nocardioidaceae</taxon>
        <taxon>Nocardioides</taxon>
    </lineage>
</organism>
<protein>
    <submittedName>
        <fullName evidence="2">Uncharacterized protein</fullName>
    </submittedName>
</protein>
<sequence>MSGAVRRIESAASCREDDVIEIVLEDVAPSWWRMPLRRLGAGASHGVALLRPVGRVVSGFTEDVLGPAFPYPAARELPDDRLPEAAWSPPMATAMAELRARLVDAGWQVVGRGTHPWSERYRRPVRDRAADPEVDGPVR</sequence>
<dbReference type="EMBL" id="BAAAZH010000001">
    <property type="protein sequence ID" value="GAA4107553.1"/>
    <property type="molecule type" value="Genomic_DNA"/>
</dbReference>
<evidence type="ECO:0000313" key="2">
    <source>
        <dbReference type="EMBL" id="GAA4107553.1"/>
    </source>
</evidence>
<dbReference type="RefSeq" id="WP_344731167.1">
    <property type="nucleotide sequence ID" value="NZ_BAAAZH010000001.1"/>
</dbReference>
<feature type="region of interest" description="Disordered" evidence="1">
    <location>
        <begin position="120"/>
        <end position="139"/>
    </location>
</feature>
<name>A0ABP7X8P9_9ACTN</name>
<gene>
    <name evidence="2" type="ORF">GCM10022215_00510</name>
</gene>
<accession>A0ABP7X8P9</accession>
<keyword evidence="3" id="KW-1185">Reference proteome</keyword>
<proteinExistence type="predicted"/>